<dbReference type="Gene3D" id="1.10.10.2690">
    <property type="match status" value="1"/>
</dbReference>
<evidence type="ECO:0000313" key="3">
    <source>
        <dbReference type="EMBL" id="GGE76094.1"/>
    </source>
</evidence>
<keyword evidence="2" id="KW-0804">Transcription</keyword>
<gene>
    <name evidence="3" type="ORF">GCM10011520_15820</name>
</gene>
<comment type="caution">
    <text evidence="3">The sequence shown here is derived from an EMBL/GenBank/DDBJ whole genome shotgun (WGS) entry which is preliminary data.</text>
</comment>
<dbReference type="InterPro" id="IPR053721">
    <property type="entry name" value="Fimbrial_Adhesin_Reg"/>
</dbReference>
<name>A0ABQ1T4K0_9GAMM</name>
<keyword evidence="1" id="KW-0805">Transcription regulation</keyword>
<keyword evidence="4" id="KW-1185">Reference proteome</keyword>
<evidence type="ECO:0000256" key="2">
    <source>
        <dbReference type="ARBA" id="ARBA00023163"/>
    </source>
</evidence>
<dbReference type="Proteomes" id="UP000606498">
    <property type="component" value="Unassembled WGS sequence"/>
</dbReference>
<reference evidence="4" key="1">
    <citation type="journal article" date="2019" name="Int. J. Syst. Evol. Microbiol.">
        <title>The Global Catalogue of Microorganisms (GCM) 10K type strain sequencing project: providing services to taxonomists for standard genome sequencing and annotation.</title>
        <authorList>
            <consortium name="The Broad Institute Genomics Platform"/>
            <consortium name="The Broad Institute Genome Sequencing Center for Infectious Disease"/>
            <person name="Wu L."/>
            <person name="Ma J."/>
        </authorList>
    </citation>
    <scope>NUCLEOTIDE SEQUENCE [LARGE SCALE GENOMIC DNA]</scope>
    <source>
        <strain evidence="4">CGMCC 1.16033</strain>
    </source>
</reference>
<proteinExistence type="predicted"/>
<evidence type="ECO:0000256" key="1">
    <source>
        <dbReference type="ARBA" id="ARBA00023015"/>
    </source>
</evidence>
<protein>
    <submittedName>
        <fullName evidence="3">Uncharacterized protein</fullName>
    </submittedName>
</protein>
<dbReference type="RefSeq" id="WP_157929014.1">
    <property type="nucleotide sequence ID" value="NZ_BMKO01000003.1"/>
</dbReference>
<evidence type="ECO:0000313" key="4">
    <source>
        <dbReference type="Proteomes" id="UP000606498"/>
    </source>
</evidence>
<dbReference type="EMBL" id="BMKO01000003">
    <property type="protein sequence ID" value="GGE76094.1"/>
    <property type="molecule type" value="Genomic_DNA"/>
</dbReference>
<sequence length="86" mass="9284">MNMLIQGNESPARIAILLALTNIRSDAIRGGLTDYFCKGFSINNAAAFNRLDSANLRRAIARLNQVAGLIEQLNGLALPNQENPCA</sequence>
<organism evidence="3 4">
    <name type="scientific">Shewanella carassii</name>
    <dbReference type="NCBI Taxonomy" id="1987584"/>
    <lineage>
        <taxon>Bacteria</taxon>
        <taxon>Pseudomonadati</taxon>
        <taxon>Pseudomonadota</taxon>
        <taxon>Gammaproteobacteria</taxon>
        <taxon>Alteromonadales</taxon>
        <taxon>Shewanellaceae</taxon>
        <taxon>Shewanella</taxon>
    </lineage>
</organism>
<accession>A0ABQ1T4K0</accession>